<protein>
    <submittedName>
        <fullName evidence="1">Uncharacterized protein</fullName>
    </submittedName>
</protein>
<keyword evidence="2" id="KW-1185">Reference proteome</keyword>
<accession>A0A2G8RV09</accession>
<evidence type="ECO:0000313" key="2">
    <source>
        <dbReference type="Proteomes" id="UP000230002"/>
    </source>
</evidence>
<dbReference type="Proteomes" id="UP000230002">
    <property type="component" value="Unassembled WGS sequence"/>
</dbReference>
<organism evidence="1 2">
    <name type="scientific">Ganoderma sinense ZZ0214-1</name>
    <dbReference type="NCBI Taxonomy" id="1077348"/>
    <lineage>
        <taxon>Eukaryota</taxon>
        <taxon>Fungi</taxon>
        <taxon>Dikarya</taxon>
        <taxon>Basidiomycota</taxon>
        <taxon>Agaricomycotina</taxon>
        <taxon>Agaricomycetes</taxon>
        <taxon>Polyporales</taxon>
        <taxon>Polyporaceae</taxon>
        <taxon>Ganoderma</taxon>
    </lineage>
</organism>
<sequence length="182" mass="19668">MAVLSTGQLPTNLLPSAHGQDRLRRLATEIDLRACVPHRDQVTISASTFKGDLQAGCGVTRSVYVPEVYGTIRMWIKEDFCEPHASLWIEFDLPLRLRCRVQVQVRCAFHPVRMLTGVMPVSSRWFISSGKLVAGKGAVLTATLTSALGELEASSISVHNEMNNITNIVAPVAVAVAATAAA</sequence>
<evidence type="ECO:0000313" key="1">
    <source>
        <dbReference type="EMBL" id="PIL25352.1"/>
    </source>
</evidence>
<dbReference type="EMBL" id="AYKW01000056">
    <property type="protein sequence ID" value="PIL25352.1"/>
    <property type="molecule type" value="Genomic_DNA"/>
</dbReference>
<proteinExistence type="predicted"/>
<comment type="caution">
    <text evidence="1">The sequence shown here is derived from an EMBL/GenBank/DDBJ whole genome shotgun (WGS) entry which is preliminary data.</text>
</comment>
<gene>
    <name evidence="1" type="ORF">GSI_13241</name>
</gene>
<reference evidence="1 2" key="1">
    <citation type="journal article" date="2015" name="Sci. Rep.">
        <title>Chromosome-level genome map provides insights into diverse defense mechanisms in the medicinal fungus Ganoderma sinense.</title>
        <authorList>
            <person name="Zhu Y."/>
            <person name="Xu J."/>
            <person name="Sun C."/>
            <person name="Zhou S."/>
            <person name="Xu H."/>
            <person name="Nelson D.R."/>
            <person name="Qian J."/>
            <person name="Song J."/>
            <person name="Luo H."/>
            <person name="Xiang L."/>
            <person name="Li Y."/>
            <person name="Xu Z."/>
            <person name="Ji A."/>
            <person name="Wang L."/>
            <person name="Lu S."/>
            <person name="Hayward A."/>
            <person name="Sun W."/>
            <person name="Li X."/>
            <person name="Schwartz D.C."/>
            <person name="Wang Y."/>
            <person name="Chen S."/>
        </authorList>
    </citation>
    <scope>NUCLEOTIDE SEQUENCE [LARGE SCALE GENOMIC DNA]</scope>
    <source>
        <strain evidence="1 2">ZZ0214-1</strain>
    </source>
</reference>
<dbReference type="AlphaFoldDB" id="A0A2G8RV09"/>
<name>A0A2G8RV09_9APHY</name>